<keyword evidence="2" id="KW-1185">Reference proteome</keyword>
<dbReference type="RefSeq" id="WP_209377155.1">
    <property type="nucleotide sequence ID" value="NZ_JAGIZA010000036.1"/>
</dbReference>
<sequence>MDRRAVMAALRARVARLERTGLAAREEPPAIPLCPEMDRALPGGGLPRAALHEILSDGAGAAVGFAALLMARSGGTVFWIARDPDPWPPGLARFGLPPSRLIVAQPGNGTDALWATEEALRCPAVSAVLLMSERPDATAMRRLQLAAETGGGIGLLLRESDEDEGPALATTRWRVTGRAGGAMHDLGDPQWTLELLRCRAGRPQTWHVTWRAGMEALMMDDEMREEDAPRRGHPSRRAL</sequence>
<comment type="caution">
    <text evidence="1">The sequence shown here is derived from an EMBL/GenBank/DDBJ whole genome shotgun (WGS) entry which is preliminary data.</text>
</comment>
<name>A0A940S8R2_9PROT</name>
<dbReference type="SUPFAM" id="SSF52540">
    <property type="entry name" value="P-loop containing nucleoside triphosphate hydrolases"/>
    <property type="match status" value="1"/>
</dbReference>
<dbReference type="InterPro" id="IPR027417">
    <property type="entry name" value="P-loop_NTPase"/>
</dbReference>
<reference evidence="1" key="1">
    <citation type="submission" date="2021-03" db="EMBL/GenBank/DDBJ databases">
        <authorList>
            <person name="So Y."/>
        </authorList>
    </citation>
    <scope>NUCLEOTIDE SEQUENCE</scope>
    <source>
        <strain evidence="1">SG15</strain>
    </source>
</reference>
<dbReference type="PIRSF" id="PIRSF034285">
    <property type="entry name" value="UCP034285"/>
    <property type="match status" value="1"/>
</dbReference>
<organism evidence="1 2">
    <name type="scientific">Roseomonas indoligenes</name>
    <dbReference type="NCBI Taxonomy" id="2820811"/>
    <lineage>
        <taxon>Bacteria</taxon>
        <taxon>Pseudomonadati</taxon>
        <taxon>Pseudomonadota</taxon>
        <taxon>Alphaproteobacteria</taxon>
        <taxon>Acetobacterales</taxon>
        <taxon>Roseomonadaceae</taxon>
        <taxon>Roseomonas</taxon>
    </lineage>
</organism>
<dbReference type="EMBL" id="JAGIZA010000036">
    <property type="protein sequence ID" value="MBP0496364.1"/>
    <property type="molecule type" value="Genomic_DNA"/>
</dbReference>
<proteinExistence type="predicted"/>
<evidence type="ECO:0008006" key="3">
    <source>
        <dbReference type="Google" id="ProtNLM"/>
    </source>
</evidence>
<dbReference type="Proteomes" id="UP000677537">
    <property type="component" value="Unassembled WGS sequence"/>
</dbReference>
<protein>
    <recommendedName>
        <fullName evidence="3">Protein ImuA</fullName>
    </recommendedName>
</protein>
<evidence type="ECO:0000313" key="1">
    <source>
        <dbReference type="EMBL" id="MBP0496364.1"/>
    </source>
</evidence>
<dbReference type="Gene3D" id="3.40.50.300">
    <property type="entry name" value="P-loop containing nucleotide triphosphate hydrolases"/>
    <property type="match status" value="1"/>
</dbReference>
<evidence type="ECO:0000313" key="2">
    <source>
        <dbReference type="Proteomes" id="UP000677537"/>
    </source>
</evidence>
<gene>
    <name evidence="1" type="ORF">J5Y10_26520</name>
</gene>
<dbReference type="AlphaFoldDB" id="A0A940S8R2"/>
<accession>A0A940S8R2</accession>
<dbReference type="InterPro" id="IPR017026">
    <property type="entry name" value="ImuA"/>
</dbReference>